<keyword evidence="1" id="KW-0233">DNA recombination</keyword>
<dbReference type="InterPro" id="IPR011010">
    <property type="entry name" value="DNA_brk_join_enz"/>
</dbReference>
<accession>A0ABQ1J1U3</accession>
<dbReference type="InterPro" id="IPR013762">
    <property type="entry name" value="Integrase-like_cat_sf"/>
</dbReference>
<proteinExistence type="predicted"/>
<sequence>MAIFKRGPDHSFYSLRHSFEDRMIAAGVDDRIRRDLFGHRLDRERYGKGASLEHVAGLVESLAQIKEDFPRQQLVAKLGVEALAVSVFPW</sequence>
<gene>
    <name evidence="2" type="ORF">GCM10011503_00010</name>
</gene>
<evidence type="ECO:0000313" key="2">
    <source>
        <dbReference type="EMBL" id="GGB55718.1"/>
    </source>
</evidence>
<organism evidence="2 3">
    <name type="scientific">Henriciella pelagia</name>
    <dbReference type="NCBI Taxonomy" id="1977912"/>
    <lineage>
        <taxon>Bacteria</taxon>
        <taxon>Pseudomonadati</taxon>
        <taxon>Pseudomonadota</taxon>
        <taxon>Alphaproteobacteria</taxon>
        <taxon>Hyphomonadales</taxon>
        <taxon>Hyphomonadaceae</taxon>
        <taxon>Henriciella</taxon>
    </lineage>
</organism>
<evidence type="ECO:0000256" key="1">
    <source>
        <dbReference type="ARBA" id="ARBA00023172"/>
    </source>
</evidence>
<dbReference type="EMBL" id="BMKF01000001">
    <property type="protein sequence ID" value="GGB55718.1"/>
    <property type="molecule type" value="Genomic_DNA"/>
</dbReference>
<comment type="caution">
    <text evidence="2">The sequence shown here is derived from an EMBL/GenBank/DDBJ whole genome shotgun (WGS) entry which is preliminary data.</text>
</comment>
<dbReference type="SUPFAM" id="SSF56349">
    <property type="entry name" value="DNA breaking-rejoining enzymes"/>
    <property type="match status" value="1"/>
</dbReference>
<dbReference type="Proteomes" id="UP000628854">
    <property type="component" value="Unassembled WGS sequence"/>
</dbReference>
<dbReference type="Gene3D" id="1.10.443.10">
    <property type="entry name" value="Intergrase catalytic core"/>
    <property type="match status" value="1"/>
</dbReference>
<keyword evidence="3" id="KW-1185">Reference proteome</keyword>
<name>A0ABQ1J1U3_9PROT</name>
<evidence type="ECO:0000313" key="3">
    <source>
        <dbReference type="Proteomes" id="UP000628854"/>
    </source>
</evidence>
<evidence type="ECO:0008006" key="4">
    <source>
        <dbReference type="Google" id="ProtNLM"/>
    </source>
</evidence>
<reference evidence="3" key="1">
    <citation type="journal article" date="2019" name="Int. J. Syst. Evol. Microbiol.">
        <title>The Global Catalogue of Microorganisms (GCM) 10K type strain sequencing project: providing services to taxonomists for standard genome sequencing and annotation.</title>
        <authorList>
            <consortium name="The Broad Institute Genomics Platform"/>
            <consortium name="The Broad Institute Genome Sequencing Center for Infectious Disease"/>
            <person name="Wu L."/>
            <person name="Ma J."/>
        </authorList>
    </citation>
    <scope>NUCLEOTIDE SEQUENCE [LARGE SCALE GENOMIC DNA]</scope>
    <source>
        <strain evidence="3">CGMCC 1.15928</strain>
    </source>
</reference>
<protein>
    <recommendedName>
        <fullName evidence="4">Tyr recombinase domain-containing protein</fullName>
    </recommendedName>
</protein>